<organism evidence="2 3">
    <name type="scientific">Psychrobacter luti</name>
    <dbReference type="NCBI Taxonomy" id="198481"/>
    <lineage>
        <taxon>Bacteria</taxon>
        <taxon>Pseudomonadati</taxon>
        <taxon>Pseudomonadota</taxon>
        <taxon>Gammaproteobacteria</taxon>
        <taxon>Moraxellales</taxon>
        <taxon>Moraxellaceae</taxon>
        <taxon>Psychrobacter</taxon>
    </lineage>
</organism>
<comment type="caution">
    <text evidence="2">The sequence shown here is derived from an EMBL/GenBank/DDBJ whole genome shotgun (WGS) entry which is preliminary data.</text>
</comment>
<keyword evidence="1" id="KW-0732">Signal</keyword>
<name>A0A839TF14_9GAMM</name>
<accession>A0A839TF14</accession>
<proteinExistence type="predicted"/>
<protein>
    <submittedName>
        <fullName evidence="2">Putative membrane protein YkoI</fullName>
    </submittedName>
</protein>
<keyword evidence="3" id="KW-1185">Reference proteome</keyword>
<sequence length="225" mass="26029">MKILPAFSFKTAISAGLALTMLGTVAGCAVVGPGYEDYPIYGGNSDYGNVDYKRVNQTLRNDLRRKGYQVMDIRTDNYRGNRAITAIASKNNQTYELKYTYPDLRLISSNKRASTSIWQDDRYDKDRYDKDDYKKDKYKNNGKYKNNKRYKNNGIEDSIKRDSRYPAIKQRAINKVRSMGYRVDDIELEEKNGRGVFEIEAKRGSQDYEILLGYPNLNVIKVEKD</sequence>
<dbReference type="RefSeq" id="WP_183619569.1">
    <property type="nucleotide sequence ID" value="NZ_CAJHAH010000001.1"/>
</dbReference>
<dbReference type="AlphaFoldDB" id="A0A839TF14"/>
<feature type="signal peptide" evidence="1">
    <location>
        <begin position="1"/>
        <end position="26"/>
    </location>
</feature>
<feature type="chain" id="PRO_5032370333" evidence="1">
    <location>
        <begin position="27"/>
        <end position="225"/>
    </location>
</feature>
<evidence type="ECO:0000313" key="2">
    <source>
        <dbReference type="EMBL" id="MBB3106625.1"/>
    </source>
</evidence>
<reference evidence="2 3" key="1">
    <citation type="submission" date="2020-08" db="EMBL/GenBank/DDBJ databases">
        <title>Genomic Encyclopedia of Type Strains, Phase III (KMG-III): the genomes of soil and plant-associated and newly described type strains.</title>
        <authorList>
            <person name="Whitman W."/>
        </authorList>
    </citation>
    <scope>NUCLEOTIDE SEQUENCE [LARGE SCALE GENOMIC DNA]</scope>
    <source>
        <strain evidence="2 3">CECT 5885</strain>
    </source>
</reference>
<dbReference type="PROSITE" id="PS51257">
    <property type="entry name" value="PROKAR_LIPOPROTEIN"/>
    <property type="match status" value="1"/>
</dbReference>
<evidence type="ECO:0000313" key="3">
    <source>
        <dbReference type="Proteomes" id="UP000588111"/>
    </source>
</evidence>
<dbReference type="Proteomes" id="UP000588111">
    <property type="component" value="Unassembled WGS sequence"/>
</dbReference>
<dbReference type="EMBL" id="JACHXL010000002">
    <property type="protein sequence ID" value="MBB3106625.1"/>
    <property type="molecule type" value="Genomic_DNA"/>
</dbReference>
<evidence type="ECO:0000256" key="1">
    <source>
        <dbReference type="SAM" id="SignalP"/>
    </source>
</evidence>
<gene>
    <name evidence="2" type="ORF">FHS24_001126</name>
</gene>
<dbReference type="Gene3D" id="3.10.450.40">
    <property type="match status" value="1"/>
</dbReference>